<dbReference type="PANTHER" id="PTHR10996:SF257">
    <property type="entry name" value="GLYOXYLATE REDUCTASE 1"/>
    <property type="match status" value="1"/>
</dbReference>
<dbReference type="InterPro" id="IPR006140">
    <property type="entry name" value="D-isomer_DH_NAD-bd"/>
</dbReference>
<dbReference type="CDD" id="cd12168">
    <property type="entry name" value="Mand_dh_like"/>
    <property type="match status" value="1"/>
</dbReference>
<reference evidence="6" key="1">
    <citation type="submission" date="2022-08" db="EMBL/GenBank/DDBJ databases">
        <authorList>
            <consortium name="DOE Joint Genome Institute"/>
            <person name="Min B."/>
            <person name="Sierra-Patev S."/>
            <person name="Naranjo-Ortiz M."/>
            <person name="Looney B."/>
            <person name="Konkel Z."/>
            <person name="Slot J.C."/>
            <person name="Sakamoto Y."/>
            <person name="Steenwyk J.L."/>
            <person name="Rokas A."/>
            <person name="Carro J."/>
            <person name="Camarero S."/>
            <person name="Ferreira P."/>
            <person name="Molpeceres G."/>
            <person name="Ruiz-duenas F.J."/>
            <person name="Serrano A."/>
            <person name="Henrissat B."/>
            <person name="Drula E."/>
            <person name="Hughes K.W."/>
            <person name="Mata J.L."/>
            <person name="Ishikawa N.K."/>
            <person name="Vargas-Isla R."/>
            <person name="Ushijima S."/>
            <person name="Smith C.A."/>
            <person name="Ahrendt S."/>
            <person name="Andreopoulos W."/>
            <person name="He G."/>
            <person name="LaButti K."/>
            <person name="Lipzen A."/>
            <person name="Ng V."/>
            <person name="Riley R."/>
            <person name="Sandor L."/>
            <person name="Barry K."/>
            <person name="Martinez A.T."/>
            <person name="Xiao Y."/>
            <person name="Gibbons J.G."/>
            <person name="Terashima K."/>
            <person name="Hibbett D.S."/>
            <person name="Grigoriev I.V."/>
        </authorList>
    </citation>
    <scope>NUCLEOTIDE SEQUENCE</scope>
    <source>
        <strain evidence="6">ET3784</strain>
    </source>
</reference>
<dbReference type="SUPFAM" id="SSF51735">
    <property type="entry name" value="NAD(P)-binding Rossmann-fold domains"/>
    <property type="match status" value="1"/>
</dbReference>
<dbReference type="PROSITE" id="PS00065">
    <property type="entry name" value="D_2_HYDROXYACID_DH_1"/>
    <property type="match status" value="1"/>
</dbReference>
<feature type="domain" description="D-isomer specific 2-hydroxyacid dehydrogenase NAD-binding" evidence="5">
    <location>
        <begin position="141"/>
        <end position="315"/>
    </location>
</feature>
<evidence type="ECO:0008006" key="8">
    <source>
        <dbReference type="Google" id="ProtNLM"/>
    </source>
</evidence>
<protein>
    <recommendedName>
        <fullName evidence="8">2-hydroxyacid dehydrogenase</fullName>
    </recommendedName>
</protein>
<organism evidence="6 7">
    <name type="scientific">Lentinula guzmanii</name>
    <dbReference type="NCBI Taxonomy" id="2804957"/>
    <lineage>
        <taxon>Eukaryota</taxon>
        <taxon>Fungi</taxon>
        <taxon>Dikarya</taxon>
        <taxon>Basidiomycota</taxon>
        <taxon>Agaricomycotina</taxon>
        <taxon>Agaricomycetes</taxon>
        <taxon>Agaricomycetidae</taxon>
        <taxon>Agaricales</taxon>
        <taxon>Marasmiineae</taxon>
        <taxon>Omphalotaceae</taxon>
        <taxon>Lentinula</taxon>
    </lineage>
</organism>
<evidence type="ECO:0000256" key="3">
    <source>
        <dbReference type="RuleBase" id="RU003719"/>
    </source>
</evidence>
<dbReference type="GO" id="GO:0016618">
    <property type="term" value="F:hydroxypyruvate reductase [NAD(P)H] activity"/>
    <property type="evidence" value="ECO:0007669"/>
    <property type="project" value="TreeGrafter"/>
</dbReference>
<dbReference type="Pfam" id="PF00389">
    <property type="entry name" value="2-Hacid_dh"/>
    <property type="match status" value="1"/>
</dbReference>
<proteinExistence type="inferred from homology"/>
<dbReference type="PROSITE" id="PS00671">
    <property type="entry name" value="D_2_HYDROXYACID_DH_3"/>
    <property type="match status" value="1"/>
</dbReference>
<dbReference type="GO" id="GO:0030267">
    <property type="term" value="F:glyoxylate reductase (NADPH) activity"/>
    <property type="evidence" value="ECO:0007669"/>
    <property type="project" value="TreeGrafter"/>
</dbReference>
<dbReference type="PROSITE" id="PS00670">
    <property type="entry name" value="D_2_HYDROXYACID_DH_2"/>
    <property type="match status" value="1"/>
</dbReference>
<dbReference type="InterPro" id="IPR029753">
    <property type="entry name" value="D-isomer_DH_CS"/>
</dbReference>
<gene>
    <name evidence="6" type="ORF">DFJ43DRAFT_837796</name>
</gene>
<dbReference type="EMBL" id="JANVFO010000081">
    <property type="protein sequence ID" value="KAJ3715944.1"/>
    <property type="molecule type" value="Genomic_DNA"/>
</dbReference>
<keyword evidence="7" id="KW-1185">Reference proteome</keyword>
<dbReference type="Pfam" id="PF02826">
    <property type="entry name" value="2-Hacid_dh_C"/>
    <property type="match status" value="1"/>
</dbReference>
<evidence type="ECO:0000256" key="2">
    <source>
        <dbReference type="ARBA" id="ARBA00023002"/>
    </source>
</evidence>
<dbReference type="Proteomes" id="UP001176059">
    <property type="component" value="Unassembled WGS sequence"/>
</dbReference>
<dbReference type="SUPFAM" id="SSF52283">
    <property type="entry name" value="Formate/glycerate dehydrogenase catalytic domain-like"/>
    <property type="match status" value="1"/>
</dbReference>
<dbReference type="InterPro" id="IPR036291">
    <property type="entry name" value="NAD(P)-bd_dom_sf"/>
</dbReference>
<evidence type="ECO:0000313" key="6">
    <source>
        <dbReference type="EMBL" id="KAJ3715944.1"/>
    </source>
</evidence>
<dbReference type="InterPro" id="IPR006139">
    <property type="entry name" value="D-isomer_2_OHA_DH_cat_dom"/>
</dbReference>
<evidence type="ECO:0000259" key="5">
    <source>
        <dbReference type="Pfam" id="PF02826"/>
    </source>
</evidence>
<feature type="domain" description="D-isomer specific 2-hydroxyacid dehydrogenase catalytic" evidence="4">
    <location>
        <begin position="16"/>
        <end position="102"/>
    </location>
</feature>
<dbReference type="GO" id="GO:0005829">
    <property type="term" value="C:cytosol"/>
    <property type="evidence" value="ECO:0007669"/>
    <property type="project" value="TreeGrafter"/>
</dbReference>
<sequence>MAPKVVICGILTWAHEDVKELLGPIAEVVYFDSVDRADFLKGFQPGGKYEGAVAIFRDNNLTDKIGIFDQELVDGFPSSVKWIAHNGAGYDQIDVQACKAQGNMCRSLKYMYIKPCHFRPGIMVSNTPGAVDDASATTALYLLISTFRNYAISERSLRELKWKPDGLAKRSHDLTGHTLAILGLGGIGMRLAELAHAFPMRIIYYSRHKVIDAPEWCEYFEDVEEMLAQADVLSVHVPLNPNTVGLVGEKWIRALKRGAIIINTARGKVIDEDAMIRALEDGHLASVGLDVFPNEPEVNPKLLEFPHVTLLPHMGTETQDTQHKMEVRALKNIQDFLKTGSGKDIIPEMTNM</sequence>
<evidence type="ECO:0000256" key="1">
    <source>
        <dbReference type="ARBA" id="ARBA00005854"/>
    </source>
</evidence>
<reference evidence="6" key="2">
    <citation type="journal article" date="2023" name="Proc. Natl. Acad. Sci. U.S.A.">
        <title>A global phylogenomic analysis of the shiitake genus Lentinula.</title>
        <authorList>
            <person name="Sierra-Patev S."/>
            <person name="Min B."/>
            <person name="Naranjo-Ortiz M."/>
            <person name="Looney B."/>
            <person name="Konkel Z."/>
            <person name="Slot J.C."/>
            <person name="Sakamoto Y."/>
            <person name="Steenwyk J.L."/>
            <person name="Rokas A."/>
            <person name="Carro J."/>
            <person name="Camarero S."/>
            <person name="Ferreira P."/>
            <person name="Molpeceres G."/>
            <person name="Ruiz-Duenas F.J."/>
            <person name="Serrano A."/>
            <person name="Henrissat B."/>
            <person name="Drula E."/>
            <person name="Hughes K.W."/>
            <person name="Mata J.L."/>
            <person name="Ishikawa N.K."/>
            <person name="Vargas-Isla R."/>
            <person name="Ushijima S."/>
            <person name="Smith C.A."/>
            <person name="Donoghue J."/>
            <person name="Ahrendt S."/>
            <person name="Andreopoulos W."/>
            <person name="He G."/>
            <person name="LaButti K."/>
            <person name="Lipzen A."/>
            <person name="Ng V."/>
            <person name="Riley R."/>
            <person name="Sandor L."/>
            <person name="Barry K."/>
            <person name="Martinez A.T."/>
            <person name="Xiao Y."/>
            <person name="Gibbons J.G."/>
            <person name="Terashima K."/>
            <person name="Grigoriev I.V."/>
            <person name="Hibbett D."/>
        </authorList>
    </citation>
    <scope>NUCLEOTIDE SEQUENCE</scope>
    <source>
        <strain evidence="6">ET3784</strain>
    </source>
</reference>
<comment type="caution">
    <text evidence="6">The sequence shown here is derived from an EMBL/GenBank/DDBJ whole genome shotgun (WGS) entry which is preliminary data.</text>
</comment>
<dbReference type="InterPro" id="IPR050223">
    <property type="entry name" value="D-isomer_2-hydroxyacid_DH"/>
</dbReference>
<keyword evidence="2 3" id="KW-0560">Oxidoreductase</keyword>
<dbReference type="GO" id="GO:0051287">
    <property type="term" value="F:NAD binding"/>
    <property type="evidence" value="ECO:0007669"/>
    <property type="project" value="InterPro"/>
</dbReference>
<dbReference type="AlphaFoldDB" id="A0AA38MW82"/>
<accession>A0AA38MW82</accession>
<dbReference type="InterPro" id="IPR029752">
    <property type="entry name" value="D-isomer_DH_CS1"/>
</dbReference>
<comment type="similarity">
    <text evidence="1 3">Belongs to the D-isomer specific 2-hydroxyacid dehydrogenase family.</text>
</comment>
<evidence type="ECO:0000313" key="7">
    <source>
        <dbReference type="Proteomes" id="UP001176059"/>
    </source>
</evidence>
<dbReference type="PANTHER" id="PTHR10996">
    <property type="entry name" value="2-HYDROXYACID DEHYDROGENASE-RELATED"/>
    <property type="match status" value="1"/>
</dbReference>
<name>A0AA38MW82_9AGAR</name>
<evidence type="ECO:0000259" key="4">
    <source>
        <dbReference type="Pfam" id="PF00389"/>
    </source>
</evidence>
<dbReference type="Gene3D" id="3.40.50.720">
    <property type="entry name" value="NAD(P)-binding Rossmann-like Domain"/>
    <property type="match status" value="2"/>
</dbReference>